<dbReference type="PANTHER" id="PTHR34800">
    <property type="entry name" value="TETRAPYRROLE-BINDING PROTEIN, CHLOROPLASTIC"/>
    <property type="match status" value="1"/>
</dbReference>
<sequence>MSLQREVELKSDAGMDYSKLRDLLKAEKWKEADEETLRVMLAVAKREKEGWLRVEDIDNFPCADLRTIDQLWVKYSNGRFGFSVQKRIYQGLGGTREYNREIWEKFGDKVGWRKGGSWTIGNKDITFDKSAPETPEGHLPWCDKTWLGRRGDVSSLASRLVDCNI</sequence>
<evidence type="ECO:0000259" key="1">
    <source>
        <dbReference type="Pfam" id="PF05419"/>
    </source>
</evidence>
<evidence type="ECO:0000313" key="3">
    <source>
        <dbReference type="Proteomes" id="UP000525432"/>
    </source>
</evidence>
<dbReference type="InterPro" id="IPR037215">
    <property type="entry name" value="GUN4-like_sf"/>
</dbReference>
<accession>A0A841V6J8</accession>
<reference evidence="2 3" key="1">
    <citation type="submission" date="2020-07" db="EMBL/GenBank/DDBJ databases">
        <title>Genomes of two Microcystis aeruginosa (Cyanobacteria) strains from Florida (USA) with disparate toxicogenic potential.</title>
        <authorList>
            <person name="Lefler F.W."/>
            <person name="Barbosa M."/>
            <person name="Berthold D.E."/>
            <person name="Laughinghouse H.D. IV."/>
        </authorList>
    </citation>
    <scope>NUCLEOTIDE SEQUENCE [LARGE SCALE GENOMIC DNA]</scope>
    <source>
        <strain evidence="2 3">BLCCF158</strain>
    </source>
</reference>
<dbReference type="CDD" id="cd16383">
    <property type="entry name" value="GUN4"/>
    <property type="match status" value="1"/>
</dbReference>
<feature type="domain" description="GUN4-like" evidence="1">
    <location>
        <begin position="11"/>
        <end position="145"/>
    </location>
</feature>
<organism evidence="2 3">
    <name type="scientific">Microcystis aeruginosa BLCC-F158</name>
    <dbReference type="NCBI Taxonomy" id="2755316"/>
    <lineage>
        <taxon>Bacteria</taxon>
        <taxon>Bacillati</taxon>
        <taxon>Cyanobacteriota</taxon>
        <taxon>Cyanophyceae</taxon>
        <taxon>Oscillatoriophycideae</taxon>
        <taxon>Chroococcales</taxon>
        <taxon>Microcystaceae</taxon>
        <taxon>Microcystis</taxon>
    </lineage>
</organism>
<dbReference type="RefSeq" id="WP_185241191.1">
    <property type="nucleotide sequence ID" value="NZ_JACEGC010000171.1"/>
</dbReference>
<dbReference type="Proteomes" id="UP000525432">
    <property type="component" value="Unassembled WGS sequence"/>
</dbReference>
<dbReference type="Pfam" id="PF05419">
    <property type="entry name" value="GUN4"/>
    <property type="match status" value="1"/>
</dbReference>
<gene>
    <name evidence="2" type="ORF">H0901_21475</name>
</gene>
<dbReference type="AlphaFoldDB" id="A0A841V6J8"/>
<protein>
    <submittedName>
        <fullName evidence="2">GUN4 domain-containing protein</fullName>
    </submittedName>
</protein>
<dbReference type="GO" id="GO:0046906">
    <property type="term" value="F:tetrapyrrole binding"/>
    <property type="evidence" value="ECO:0007669"/>
    <property type="project" value="TreeGrafter"/>
</dbReference>
<comment type="caution">
    <text evidence="2">The sequence shown here is derived from an EMBL/GenBank/DDBJ whole genome shotgun (WGS) entry which is preliminary data.</text>
</comment>
<dbReference type="InterPro" id="IPR008629">
    <property type="entry name" value="GUN4-like"/>
</dbReference>
<dbReference type="SUPFAM" id="SSF140869">
    <property type="entry name" value="GUN4-like"/>
    <property type="match status" value="1"/>
</dbReference>
<evidence type="ECO:0000313" key="2">
    <source>
        <dbReference type="EMBL" id="MBC1197745.1"/>
    </source>
</evidence>
<name>A0A841V6J8_MICAE</name>
<dbReference type="EMBL" id="JACEGC010000171">
    <property type="protein sequence ID" value="MBC1197745.1"/>
    <property type="molecule type" value="Genomic_DNA"/>
</dbReference>
<dbReference type="PANTHER" id="PTHR34800:SF1">
    <property type="entry name" value="TETRAPYRROLE-BINDING PROTEIN, CHLOROPLASTIC"/>
    <property type="match status" value="1"/>
</dbReference>
<dbReference type="Gene3D" id="1.25.40.620">
    <property type="match status" value="1"/>
</dbReference>
<proteinExistence type="predicted"/>
<dbReference type="Gene3D" id="1.10.10.1770">
    <property type="entry name" value="Gun4-like"/>
    <property type="match status" value="1"/>
</dbReference>